<accession>A0AAU8PEM6</accession>
<dbReference type="GO" id="GO:0016833">
    <property type="term" value="F:oxo-acid-lyase activity"/>
    <property type="evidence" value="ECO:0007669"/>
    <property type="project" value="UniProtKB-ARBA"/>
</dbReference>
<dbReference type="SUPFAM" id="SSF51621">
    <property type="entry name" value="Phosphoenolpyruvate/pyruvate domain"/>
    <property type="match status" value="1"/>
</dbReference>
<dbReference type="AlphaFoldDB" id="A0AAU8PEM6"/>
<dbReference type="InterPro" id="IPR015813">
    <property type="entry name" value="Pyrv/PenolPyrv_kinase-like_dom"/>
</dbReference>
<dbReference type="PANTHER" id="PTHR42905">
    <property type="entry name" value="PHOSPHOENOLPYRUVATE CARBOXYLASE"/>
    <property type="match status" value="1"/>
</dbReference>
<dbReference type="GO" id="GO:0008807">
    <property type="term" value="F:carboxyvinyl-carboxyphosphonate phosphorylmutase activity"/>
    <property type="evidence" value="ECO:0007669"/>
    <property type="project" value="UniProtKB-EC"/>
</dbReference>
<dbReference type="PANTHER" id="PTHR42905:SF5">
    <property type="entry name" value="CARBOXYVINYL-CARBOXYPHOSPHONATE PHOSPHORYLMUTASE, CHLOROPLASTIC"/>
    <property type="match status" value="1"/>
</dbReference>
<dbReference type="KEGG" id="dku:Desku_3113"/>
<proteinExistence type="predicted"/>
<dbReference type="InterPro" id="IPR018523">
    <property type="entry name" value="Isocitrate_lyase_ph_CS"/>
</dbReference>
<dbReference type="EC" id="2.7.8.23" evidence="1"/>
<keyword evidence="2" id="KW-1185">Reference proteome</keyword>
<dbReference type="Proteomes" id="UP000009229">
    <property type="component" value="Chromosome"/>
</dbReference>
<dbReference type="EMBL" id="CP002770">
    <property type="protein sequence ID" value="AEG16607.1"/>
    <property type="molecule type" value="Genomic_DNA"/>
</dbReference>
<protein>
    <submittedName>
        <fullName evidence="1">Carboxyvinyl-carboxyphosphonate phosphorylmutase</fullName>
        <ecNumber evidence="1">2.7.8.23</ecNumber>
    </submittedName>
</protein>
<dbReference type="CDD" id="cd00377">
    <property type="entry name" value="ICL_PEPM"/>
    <property type="match status" value="1"/>
</dbReference>
<dbReference type="RefSeq" id="WP_013824117.1">
    <property type="nucleotide sequence ID" value="NC_015573.1"/>
</dbReference>
<dbReference type="PROSITE" id="PS00161">
    <property type="entry name" value="ISOCITRATE_LYASE"/>
    <property type="match status" value="1"/>
</dbReference>
<dbReference type="InterPro" id="IPR040442">
    <property type="entry name" value="Pyrv_kinase-like_dom_sf"/>
</dbReference>
<dbReference type="InterPro" id="IPR039556">
    <property type="entry name" value="ICL/PEPM"/>
</dbReference>
<sequence>MKKTTRLRQLINAPEILIMPGVYDCLSARIAEMVGFEAVQVTGFGLSAACLGVPDYGLLTMSEMLDQTRRIVKAVDIPVMADGDTGFGNPLNVYRMVRELEEMGAAGVNIEDQVFPKRCGHMTGKQVVPLEEAVARIRAAVHARKDPDFIINARTDAIAVLGVEEAVRRGNAYAEAGADLIFVEAPRTVEEIEYVVKNIKAPVSINMLEDGRTPLISARELEAMGVARVSAPLTPLFAAASAMEKALRILKEKGTTRFDRDLFTTFPHFSEITRLERYRDLESELLTDLEIKLRYGSSEELQKAKKENR</sequence>
<organism evidence="1 2">
    <name type="scientific">Desulfofundulus kuznetsovii (strain DSM 6115 / VKM B-1805 / 17)</name>
    <name type="common">Desulfotomaculum kuznetsovii</name>
    <dbReference type="NCBI Taxonomy" id="760568"/>
    <lineage>
        <taxon>Bacteria</taxon>
        <taxon>Bacillati</taxon>
        <taxon>Bacillota</taxon>
        <taxon>Clostridia</taxon>
        <taxon>Eubacteriales</taxon>
        <taxon>Peptococcaceae</taxon>
        <taxon>Desulfofundulus</taxon>
    </lineage>
</organism>
<dbReference type="Gene3D" id="3.20.20.60">
    <property type="entry name" value="Phosphoenolpyruvate-binding domains"/>
    <property type="match status" value="1"/>
</dbReference>
<evidence type="ECO:0000313" key="1">
    <source>
        <dbReference type="EMBL" id="AEG16607.1"/>
    </source>
</evidence>
<evidence type="ECO:0000313" key="2">
    <source>
        <dbReference type="Proteomes" id="UP000009229"/>
    </source>
</evidence>
<gene>
    <name evidence="1" type="ordered locus">Desku_3113</name>
</gene>
<name>A0AAU8PEM6_DESK7</name>
<dbReference type="Pfam" id="PF13714">
    <property type="entry name" value="PEP_mutase"/>
    <property type="match status" value="1"/>
</dbReference>
<reference evidence="2" key="1">
    <citation type="submission" date="2011-05" db="EMBL/GenBank/DDBJ databases">
        <title>Complete sequence of Desulfotomaculum kuznetsovii DSM 6115.</title>
        <authorList>
            <person name="Lucas S."/>
            <person name="Han J."/>
            <person name="Lapidus A."/>
            <person name="Cheng J.-F."/>
            <person name="Goodwin L."/>
            <person name="Pitluck S."/>
            <person name="Peters L."/>
            <person name="Mikhailova N."/>
            <person name="Lu M."/>
            <person name="Saunders E."/>
            <person name="Han C."/>
            <person name="Tapia R."/>
            <person name="Land M."/>
            <person name="Hauser L."/>
            <person name="Kyrpides N."/>
            <person name="Ivanova N."/>
            <person name="Pagani I."/>
            <person name="Nazina T."/>
            <person name="Ivanova A."/>
            <person name="Parshina S."/>
            <person name="Kuever J."/>
            <person name="Muyzer G."/>
            <person name="Plugge C."/>
            <person name="Stams A."/>
            <person name="Woyke T."/>
        </authorList>
    </citation>
    <scope>NUCLEOTIDE SEQUENCE [LARGE SCALE GENOMIC DNA]</scope>
    <source>
        <strain evidence="2">DSM 6115 / VKM B-1805 / 17</strain>
    </source>
</reference>
<keyword evidence="1" id="KW-0808">Transferase</keyword>